<dbReference type="EMBL" id="DMUP01000162">
    <property type="protein sequence ID" value="HAR56521.1"/>
    <property type="molecule type" value="Genomic_DNA"/>
</dbReference>
<evidence type="ECO:0000256" key="11">
    <source>
        <dbReference type="ARBA" id="ARBA00023157"/>
    </source>
</evidence>
<evidence type="ECO:0000256" key="1">
    <source>
        <dbReference type="ARBA" id="ARBA00004429"/>
    </source>
</evidence>
<comment type="function">
    <text evidence="14">Required for disulfide bond formation in some periplasmic proteins. Acts by oxidizing the DsbA protein.</text>
</comment>
<dbReference type="GO" id="GO:0006457">
    <property type="term" value="P:protein folding"/>
    <property type="evidence" value="ECO:0007669"/>
    <property type="project" value="InterPro"/>
</dbReference>
<dbReference type="InterPro" id="IPR023380">
    <property type="entry name" value="DsbB-like_sf"/>
</dbReference>
<keyword evidence="4 14" id="KW-1003">Cell membrane</keyword>
<comment type="caution">
    <text evidence="16">The sequence shown here is derived from an EMBL/GenBank/DDBJ whole genome shotgun (WGS) entry which is preliminary data.</text>
</comment>
<keyword evidence="11 14" id="KW-1015">Disulfide bond</keyword>
<accession>A0A348WPQ9</accession>
<name>A0A348WPQ9_9GAMM</name>
<dbReference type="InterPro" id="IPR050183">
    <property type="entry name" value="DsbB"/>
</dbReference>
<dbReference type="SUPFAM" id="SSF158442">
    <property type="entry name" value="DsbB-like"/>
    <property type="match status" value="1"/>
</dbReference>
<feature type="transmembrane region" description="Helical" evidence="15">
    <location>
        <begin position="71"/>
        <end position="89"/>
    </location>
</feature>
<comment type="subcellular location">
    <subcellularLocation>
        <location evidence="1">Cell inner membrane</location>
        <topology evidence="1">Multi-pass membrane protein</topology>
    </subcellularLocation>
    <subcellularLocation>
        <location evidence="14">Cell membrane</location>
        <topology evidence="14">Multi-pass membrane protein</topology>
    </subcellularLocation>
</comment>
<dbReference type="Gene3D" id="1.20.1550.10">
    <property type="entry name" value="DsbB-like"/>
    <property type="match status" value="1"/>
</dbReference>
<feature type="transmembrane region" description="Helical" evidence="15">
    <location>
        <begin position="145"/>
        <end position="168"/>
    </location>
</feature>
<evidence type="ECO:0000256" key="4">
    <source>
        <dbReference type="ARBA" id="ARBA00022475"/>
    </source>
</evidence>
<keyword evidence="13 14" id="KW-0676">Redox-active center</keyword>
<protein>
    <recommendedName>
        <fullName evidence="14">Disulfide bond formation protein B</fullName>
    </recommendedName>
    <alternativeName>
        <fullName evidence="14">Disulfide oxidoreductase</fullName>
    </alternativeName>
</protein>
<evidence type="ECO:0000256" key="14">
    <source>
        <dbReference type="HAMAP-Rule" id="MF_00286"/>
    </source>
</evidence>
<comment type="similarity">
    <text evidence="2 14">Belongs to the DsbB family.</text>
</comment>
<keyword evidence="3 14" id="KW-0813">Transport</keyword>
<sequence length="171" mass="19073">MMQIYLWPSQRSAWLALFIICLSLLAAAAYFQYGLGLEPCVKCVYQRMAVIGIALFALLGYLGATRPFIRLVALAGVLYSALEGLFIAYDHWDLQTSKNAFFAVCESNPNFPSWAPLHEWLPSYFAAPGLCGDIDWSFLGVTMPAWMTFIFAGVTITVVIASLSHIIYKLR</sequence>
<keyword evidence="10 14" id="KW-0472">Membrane</keyword>
<keyword evidence="8 14" id="KW-1133">Transmembrane helix</keyword>
<dbReference type="Proteomes" id="UP000262878">
    <property type="component" value="Unassembled WGS sequence"/>
</dbReference>
<dbReference type="HAMAP" id="MF_00286">
    <property type="entry name" value="DsbB"/>
    <property type="match status" value="1"/>
</dbReference>
<evidence type="ECO:0000256" key="13">
    <source>
        <dbReference type="ARBA" id="ARBA00023284"/>
    </source>
</evidence>
<dbReference type="NCBIfam" id="NF002485">
    <property type="entry name" value="PRK01749.1"/>
    <property type="match status" value="1"/>
</dbReference>
<evidence type="ECO:0000256" key="9">
    <source>
        <dbReference type="ARBA" id="ARBA00023002"/>
    </source>
</evidence>
<keyword evidence="5" id="KW-0997">Cell inner membrane</keyword>
<feature type="topological domain" description="Cytoplasmic" evidence="14">
    <location>
        <begin position="165"/>
        <end position="171"/>
    </location>
</feature>
<dbReference type="AlphaFoldDB" id="A0A348WPQ9"/>
<dbReference type="InterPro" id="IPR022920">
    <property type="entry name" value="Disulphide_bond_form_DsbB"/>
</dbReference>
<dbReference type="Pfam" id="PF02600">
    <property type="entry name" value="DsbB"/>
    <property type="match status" value="1"/>
</dbReference>
<evidence type="ECO:0000313" key="16">
    <source>
        <dbReference type="EMBL" id="HAR56521.1"/>
    </source>
</evidence>
<gene>
    <name evidence="14" type="primary">dsbB</name>
    <name evidence="16" type="ORF">DCR58_07020</name>
</gene>
<evidence type="ECO:0000256" key="6">
    <source>
        <dbReference type="ARBA" id="ARBA00022692"/>
    </source>
</evidence>
<evidence type="ECO:0000256" key="7">
    <source>
        <dbReference type="ARBA" id="ARBA00022982"/>
    </source>
</evidence>
<evidence type="ECO:0000313" key="17">
    <source>
        <dbReference type="Proteomes" id="UP000262878"/>
    </source>
</evidence>
<dbReference type="GO" id="GO:0009055">
    <property type="term" value="F:electron transfer activity"/>
    <property type="evidence" value="ECO:0007669"/>
    <property type="project" value="UniProtKB-UniRule"/>
</dbReference>
<evidence type="ECO:0000256" key="8">
    <source>
        <dbReference type="ARBA" id="ARBA00022989"/>
    </source>
</evidence>
<organism evidence="16 17">
    <name type="scientific">Idiomarina baltica</name>
    <dbReference type="NCBI Taxonomy" id="190892"/>
    <lineage>
        <taxon>Bacteria</taxon>
        <taxon>Pseudomonadati</taxon>
        <taxon>Pseudomonadota</taxon>
        <taxon>Gammaproteobacteria</taxon>
        <taxon>Alteromonadales</taxon>
        <taxon>Idiomarinaceae</taxon>
        <taxon>Idiomarina</taxon>
    </lineage>
</organism>
<evidence type="ECO:0000256" key="2">
    <source>
        <dbReference type="ARBA" id="ARBA00008823"/>
    </source>
</evidence>
<dbReference type="GO" id="GO:0005886">
    <property type="term" value="C:plasma membrane"/>
    <property type="evidence" value="ECO:0007669"/>
    <property type="project" value="UniProtKB-SubCell"/>
</dbReference>
<evidence type="ECO:0000256" key="12">
    <source>
        <dbReference type="ARBA" id="ARBA00023186"/>
    </source>
</evidence>
<dbReference type="STRING" id="314276.OS145_10310"/>
<keyword evidence="6 14" id="KW-0812">Transmembrane</keyword>
<dbReference type="GO" id="GO:0015035">
    <property type="term" value="F:protein-disulfide reductase activity"/>
    <property type="evidence" value="ECO:0007669"/>
    <property type="project" value="UniProtKB-UniRule"/>
</dbReference>
<evidence type="ECO:0000256" key="5">
    <source>
        <dbReference type="ARBA" id="ARBA00022519"/>
    </source>
</evidence>
<dbReference type="InterPro" id="IPR003752">
    <property type="entry name" value="DiS_bond_form_DsbB/BdbC"/>
</dbReference>
<proteinExistence type="inferred from homology"/>
<feature type="disulfide bond" description="Redox-active" evidence="14">
    <location>
        <begin position="40"/>
        <end position="43"/>
    </location>
</feature>
<evidence type="ECO:0000256" key="10">
    <source>
        <dbReference type="ARBA" id="ARBA00023136"/>
    </source>
</evidence>
<dbReference type="PANTHER" id="PTHR36570">
    <property type="entry name" value="DISULFIDE BOND FORMATION PROTEIN B"/>
    <property type="match status" value="1"/>
</dbReference>
<keyword evidence="7 14" id="KW-0249">Electron transport</keyword>
<dbReference type="PANTHER" id="PTHR36570:SF2">
    <property type="entry name" value="DISULFIDE BOND FORMATION PROTEIN B"/>
    <property type="match status" value="1"/>
</dbReference>
<evidence type="ECO:0000256" key="3">
    <source>
        <dbReference type="ARBA" id="ARBA00022448"/>
    </source>
</evidence>
<feature type="transmembrane region" description="Helical" evidence="15">
    <location>
        <begin position="44"/>
        <end position="64"/>
    </location>
</feature>
<feature type="topological domain" description="Periplasmic" evidence="14">
    <location>
        <begin position="31"/>
        <end position="48"/>
    </location>
</feature>
<feature type="topological domain" description="Cytoplasmic" evidence="14">
    <location>
        <begin position="1"/>
        <end position="13"/>
    </location>
</feature>
<keyword evidence="9 14" id="KW-0560">Oxidoreductase</keyword>
<keyword evidence="12 14" id="KW-0143">Chaperone</keyword>
<reference evidence="16 17" key="1">
    <citation type="journal article" date="2018" name="Nat. Biotechnol.">
        <title>A standardized bacterial taxonomy based on genome phylogeny substantially revises the tree of life.</title>
        <authorList>
            <person name="Parks D.H."/>
            <person name="Chuvochina M."/>
            <person name="Waite D.W."/>
            <person name="Rinke C."/>
            <person name="Skarshewski A."/>
            <person name="Chaumeil P.A."/>
            <person name="Hugenholtz P."/>
        </authorList>
    </citation>
    <scope>NUCLEOTIDE SEQUENCE [LARGE SCALE GENOMIC DNA]</scope>
    <source>
        <strain evidence="16">UBA9360</strain>
    </source>
</reference>
<evidence type="ECO:0000256" key="15">
    <source>
        <dbReference type="SAM" id="Phobius"/>
    </source>
</evidence>
<comment type="caution">
    <text evidence="14">Lacks conserved residue(s) required for the propagation of feature annotation.</text>
</comment>
<feature type="disulfide bond" description="Redox-active" evidence="14">
    <location>
        <begin position="105"/>
        <end position="131"/>
    </location>
</feature>